<dbReference type="Proteomes" id="UP001201449">
    <property type="component" value="Unassembled WGS sequence"/>
</dbReference>
<dbReference type="SUPFAM" id="SSF53335">
    <property type="entry name" value="S-adenosyl-L-methionine-dependent methyltransferases"/>
    <property type="match status" value="1"/>
</dbReference>
<dbReference type="InterPro" id="IPR029063">
    <property type="entry name" value="SAM-dependent_MTases_sf"/>
</dbReference>
<evidence type="ECO:0000313" key="2">
    <source>
        <dbReference type="Proteomes" id="UP001201449"/>
    </source>
</evidence>
<keyword evidence="1" id="KW-0489">Methyltransferase</keyword>
<dbReference type="GO" id="GO:0032259">
    <property type="term" value="P:methylation"/>
    <property type="evidence" value="ECO:0007669"/>
    <property type="project" value="UniProtKB-KW"/>
</dbReference>
<comment type="caution">
    <text evidence="1">The sequence shown here is derived from an EMBL/GenBank/DDBJ whole genome shotgun (WGS) entry which is preliminary data.</text>
</comment>
<dbReference type="Pfam" id="PF13578">
    <property type="entry name" value="Methyltransf_24"/>
    <property type="match status" value="1"/>
</dbReference>
<accession>A0ABS9BSW0</accession>
<keyword evidence="2" id="KW-1185">Reference proteome</keyword>
<reference evidence="1 2" key="1">
    <citation type="submission" date="2022-01" db="EMBL/GenBank/DDBJ databases">
        <title>Mariniradius saccharolyticus sp. nov., isolated from sediment of a river.</title>
        <authorList>
            <person name="Liu H."/>
        </authorList>
    </citation>
    <scope>NUCLEOTIDE SEQUENCE [LARGE SCALE GENOMIC DNA]</scope>
    <source>
        <strain evidence="1 2">RY-2</strain>
    </source>
</reference>
<gene>
    <name evidence="1" type="ORF">L0U89_08705</name>
</gene>
<sequence>MDRIQIIQEIFSKTPFTNYLEIGCHKGKSFLPIRAERKIAVDPNFIIPITRKLHWLAKWPANRNNTYFEETSDAFFNKRGEFLKKFGPLDVILVDGLHNYRTSLSDVLNTLKYFNPKGLILMHDCYPPDEAAAYPSEFFPSKEEQKNIKGWKHEWCGDVWKAIVYLIKKHSDTLEVGVLDTDYGLGYVMAKPGFKNGDFKIDEYLFAEIDKLTYQDMMKNPGATINLKDAKHAEKIIAKTVGNSK</sequence>
<dbReference type="GO" id="GO:0008168">
    <property type="term" value="F:methyltransferase activity"/>
    <property type="evidence" value="ECO:0007669"/>
    <property type="project" value="UniProtKB-KW"/>
</dbReference>
<organism evidence="1 2">
    <name type="scientific">Mariniradius sediminis</name>
    <dbReference type="NCBI Taxonomy" id="2909237"/>
    <lineage>
        <taxon>Bacteria</taxon>
        <taxon>Pseudomonadati</taxon>
        <taxon>Bacteroidota</taxon>
        <taxon>Cytophagia</taxon>
        <taxon>Cytophagales</taxon>
        <taxon>Cyclobacteriaceae</taxon>
        <taxon>Mariniradius</taxon>
    </lineage>
</organism>
<dbReference type="EMBL" id="JAKEVZ010000005">
    <property type="protein sequence ID" value="MCF1751149.1"/>
    <property type="molecule type" value="Genomic_DNA"/>
</dbReference>
<protein>
    <submittedName>
        <fullName evidence="1">Class I SAM-dependent methyltransferase</fullName>
    </submittedName>
</protein>
<dbReference type="RefSeq" id="WP_234861181.1">
    <property type="nucleotide sequence ID" value="NZ_JAKEVZ010000005.1"/>
</dbReference>
<keyword evidence="1" id="KW-0808">Transferase</keyword>
<name>A0ABS9BSW0_9BACT</name>
<evidence type="ECO:0000313" key="1">
    <source>
        <dbReference type="EMBL" id="MCF1751149.1"/>
    </source>
</evidence>
<dbReference type="Gene3D" id="3.40.50.150">
    <property type="entry name" value="Vaccinia Virus protein VP39"/>
    <property type="match status" value="1"/>
</dbReference>
<proteinExistence type="predicted"/>